<organism evidence="3 4">
    <name type="scientific">Erysiphe pulchra</name>
    <dbReference type="NCBI Taxonomy" id="225359"/>
    <lineage>
        <taxon>Eukaryota</taxon>
        <taxon>Fungi</taxon>
        <taxon>Dikarya</taxon>
        <taxon>Ascomycota</taxon>
        <taxon>Pezizomycotina</taxon>
        <taxon>Leotiomycetes</taxon>
        <taxon>Erysiphales</taxon>
        <taxon>Erysiphaceae</taxon>
        <taxon>Erysiphe</taxon>
    </lineage>
</organism>
<dbReference type="AlphaFoldDB" id="A0A2S4PZ11"/>
<evidence type="ECO:0000313" key="3">
    <source>
        <dbReference type="EMBL" id="POS87279.1"/>
    </source>
</evidence>
<comment type="caution">
    <text evidence="3">The sequence shown here is derived from an EMBL/GenBank/DDBJ whole genome shotgun (WGS) entry which is preliminary data.</text>
</comment>
<sequence>MSKKPVIPDAWDDDWEVQADDTSKNVKEVTLTKAERQAQHIEANKKIWKSAEEPDQYLFLATQDNIPLKSDFKPALKVLSRKPTPVMVEQIDPATGIVQLKPVDTEDYEEQKNIISPEQQRLKALRELEEKQKRYDAARARILGVKSGSSSPGDTTIYMSTNPEGSRSSQNSGKGKRSGRDTRQNDSGLHTTQTRPEIVSRMKNLELSRSSPREESGIIRMPRGPDETGKPGFQFSKKRS</sequence>
<dbReference type="Proteomes" id="UP000237438">
    <property type="component" value="Unassembled WGS sequence"/>
</dbReference>
<feature type="compositionally biased region" description="Polar residues" evidence="1">
    <location>
        <begin position="185"/>
        <end position="195"/>
    </location>
</feature>
<evidence type="ECO:0000313" key="4">
    <source>
        <dbReference type="Proteomes" id="UP000237438"/>
    </source>
</evidence>
<protein>
    <recommendedName>
        <fullName evidence="2">SUZ-C domain-containing protein</fullName>
    </recommendedName>
</protein>
<evidence type="ECO:0000259" key="2">
    <source>
        <dbReference type="PROSITE" id="PS51938"/>
    </source>
</evidence>
<reference evidence="3 4" key="1">
    <citation type="submission" date="2017-10" db="EMBL/GenBank/DDBJ databases">
        <title>Development of genomic resources for the powdery mildew, Erysiphe pulchra.</title>
        <authorList>
            <person name="Wadl P.A."/>
            <person name="Mack B.M."/>
            <person name="Moore G."/>
            <person name="Beltz S.B."/>
        </authorList>
    </citation>
    <scope>NUCLEOTIDE SEQUENCE [LARGE SCALE GENOMIC DNA]</scope>
    <source>
        <strain evidence="3">Cflorida</strain>
    </source>
</reference>
<dbReference type="STRING" id="225359.A0A2S4PZ11"/>
<accession>A0A2S4PZ11</accession>
<proteinExistence type="predicted"/>
<feature type="region of interest" description="Disordered" evidence="1">
    <location>
        <begin position="136"/>
        <end position="240"/>
    </location>
</feature>
<feature type="domain" description="SUZ-C" evidence="2">
    <location>
        <begin position="193"/>
        <end position="237"/>
    </location>
</feature>
<feature type="compositionally biased region" description="Basic and acidic residues" evidence="1">
    <location>
        <begin position="198"/>
        <end position="229"/>
    </location>
</feature>
<dbReference type="InterPro" id="IPR024642">
    <property type="entry name" value="SUZ-C"/>
</dbReference>
<keyword evidence="4" id="KW-1185">Reference proteome</keyword>
<evidence type="ECO:0000256" key="1">
    <source>
        <dbReference type="SAM" id="MobiDB-lite"/>
    </source>
</evidence>
<name>A0A2S4PZ11_9PEZI</name>
<feature type="compositionally biased region" description="Polar residues" evidence="1">
    <location>
        <begin position="147"/>
        <end position="173"/>
    </location>
</feature>
<dbReference type="PROSITE" id="PS51938">
    <property type="entry name" value="SUZ_C"/>
    <property type="match status" value="1"/>
</dbReference>
<gene>
    <name evidence="3" type="ORF">EPUL_000773</name>
</gene>
<dbReference type="OrthoDB" id="5422283at2759"/>
<dbReference type="EMBL" id="PEDP01000157">
    <property type="protein sequence ID" value="POS87279.1"/>
    <property type="molecule type" value="Genomic_DNA"/>
</dbReference>